<dbReference type="RefSeq" id="XP_010774204.1">
    <property type="nucleotide sequence ID" value="XM_010775902.1"/>
</dbReference>
<evidence type="ECO:0000256" key="1">
    <source>
        <dbReference type="ARBA" id="ARBA00022737"/>
    </source>
</evidence>
<evidence type="ECO:0000313" key="4">
    <source>
        <dbReference type="RefSeq" id="XP_010774204.1"/>
    </source>
</evidence>
<evidence type="ECO:0000313" key="3">
    <source>
        <dbReference type="Proteomes" id="UP000504611"/>
    </source>
</evidence>
<feature type="non-terminal residue" evidence="4">
    <location>
        <position position="1"/>
    </location>
</feature>
<dbReference type="SMART" id="SM00060">
    <property type="entry name" value="FN3"/>
    <property type="match status" value="1"/>
</dbReference>
<dbReference type="PANTHER" id="PTHR13817">
    <property type="entry name" value="TITIN"/>
    <property type="match status" value="1"/>
</dbReference>
<dbReference type="PROSITE" id="PS50853">
    <property type="entry name" value="FN3"/>
    <property type="match status" value="1"/>
</dbReference>
<dbReference type="InterPro" id="IPR050964">
    <property type="entry name" value="Striated_Muscle_Regulatory"/>
</dbReference>
<dbReference type="PRINTS" id="PR00014">
    <property type="entry name" value="FNTYPEIII"/>
</dbReference>
<dbReference type="GO" id="GO:0045214">
    <property type="term" value="P:sarcomere organization"/>
    <property type="evidence" value="ECO:0007669"/>
    <property type="project" value="TreeGrafter"/>
</dbReference>
<dbReference type="Gene3D" id="2.60.40.10">
    <property type="entry name" value="Immunoglobulins"/>
    <property type="match status" value="1"/>
</dbReference>
<dbReference type="PANTHER" id="PTHR13817:SF151">
    <property type="entry name" value="TITIN"/>
    <property type="match status" value="1"/>
</dbReference>
<sequence>PPDPPTKVKVNLVTKSTVTLTWEAPKNNGGSPVKHYVIERLSWDTSGKEKETWKQCNKRDVEELTFVVEDLKEGIEYEFRVKAVNAAGPSRASATAGPLVIKDQT</sequence>
<keyword evidence="3" id="KW-1185">Reference proteome</keyword>
<dbReference type="Pfam" id="PF00041">
    <property type="entry name" value="fn3"/>
    <property type="match status" value="1"/>
</dbReference>
<dbReference type="GO" id="GO:0031430">
    <property type="term" value="C:M band"/>
    <property type="evidence" value="ECO:0007669"/>
    <property type="project" value="TreeGrafter"/>
</dbReference>
<accession>A0A6I9N879</accession>
<organism evidence="3 4">
    <name type="scientific">Notothenia coriiceps</name>
    <name type="common">black rockcod</name>
    <dbReference type="NCBI Taxonomy" id="8208"/>
    <lineage>
        <taxon>Eukaryota</taxon>
        <taxon>Metazoa</taxon>
        <taxon>Chordata</taxon>
        <taxon>Craniata</taxon>
        <taxon>Vertebrata</taxon>
        <taxon>Euteleostomi</taxon>
        <taxon>Actinopterygii</taxon>
        <taxon>Neopterygii</taxon>
        <taxon>Teleostei</taxon>
        <taxon>Neoteleostei</taxon>
        <taxon>Acanthomorphata</taxon>
        <taxon>Eupercaria</taxon>
        <taxon>Perciformes</taxon>
        <taxon>Notothenioidei</taxon>
        <taxon>Nototheniidae</taxon>
        <taxon>Notothenia</taxon>
    </lineage>
</organism>
<evidence type="ECO:0000259" key="2">
    <source>
        <dbReference type="PROSITE" id="PS50853"/>
    </source>
</evidence>
<dbReference type="KEGG" id="ncc:104949535"/>
<dbReference type="CDD" id="cd00063">
    <property type="entry name" value="FN3"/>
    <property type="match status" value="1"/>
</dbReference>
<dbReference type="GeneID" id="104949535"/>
<protein>
    <submittedName>
        <fullName evidence="4">Titin-like</fullName>
    </submittedName>
</protein>
<dbReference type="InterPro" id="IPR013783">
    <property type="entry name" value="Ig-like_fold"/>
</dbReference>
<proteinExistence type="predicted"/>
<keyword evidence="1" id="KW-0677">Repeat</keyword>
<name>A0A6I9N879_9TELE</name>
<feature type="domain" description="Fibronectin type-III" evidence="2">
    <location>
        <begin position="4"/>
        <end position="104"/>
    </location>
</feature>
<dbReference type="InterPro" id="IPR003961">
    <property type="entry name" value="FN3_dom"/>
</dbReference>
<dbReference type="InterPro" id="IPR036116">
    <property type="entry name" value="FN3_sf"/>
</dbReference>
<gene>
    <name evidence="4" type="primary">LOC104949535</name>
</gene>
<dbReference type="AlphaFoldDB" id="A0A6I9N879"/>
<dbReference type="FunFam" id="2.60.40.10:FF:002123">
    <property type="entry name" value="Titin, tandem duplicate 1"/>
    <property type="match status" value="1"/>
</dbReference>
<feature type="non-terminal residue" evidence="4">
    <location>
        <position position="105"/>
    </location>
</feature>
<dbReference type="SUPFAM" id="SSF49265">
    <property type="entry name" value="Fibronectin type III"/>
    <property type="match status" value="1"/>
</dbReference>
<dbReference type="OrthoDB" id="8730819at2759"/>
<reference evidence="4" key="1">
    <citation type="submission" date="2025-08" db="UniProtKB">
        <authorList>
            <consortium name="RefSeq"/>
        </authorList>
    </citation>
    <scope>IDENTIFICATION</scope>
    <source>
        <tissue evidence="4">Muscle</tissue>
    </source>
</reference>
<dbReference type="Proteomes" id="UP000504611">
    <property type="component" value="Unplaced"/>
</dbReference>